<dbReference type="Pfam" id="PF14792">
    <property type="entry name" value="DNA_pol_B_palm"/>
    <property type="match status" value="1"/>
</dbReference>
<dbReference type="KEGG" id="rsx:RhiXN_11979"/>
<protein>
    <submittedName>
        <fullName evidence="2">DNA polymerase beta palm</fullName>
    </submittedName>
</protein>
<dbReference type="GeneID" id="67034257"/>
<dbReference type="AlphaFoldDB" id="A0A8H8P9K9"/>
<proteinExistence type="predicted"/>
<accession>A0A8H8P9K9</accession>
<dbReference type="Proteomes" id="UP000650533">
    <property type="component" value="Chromosome 15"/>
</dbReference>
<evidence type="ECO:0000313" key="2">
    <source>
        <dbReference type="EMBL" id="QRW26318.1"/>
    </source>
</evidence>
<dbReference type="RefSeq" id="XP_043186555.1">
    <property type="nucleotide sequence ID" value="XM_043331794.1"/>
</dbReference>
<dbReference type="Gene3D" id="3.30.460.10">
    <property type="entry name" value="Beta Polymerase, domain 2"/>
    <property type="match status" value="1"/>
</dbReference>
<evidence type="ECO:0000313" key="3">
    <source>
        <dbReference type="Proteomes" id="UP000650533"/>
    </source>
</evidence>
<dbReference type="EMBL" id="CP059672">
    <property type="protein sequence ID" value="QRW26318.1"/>
    <property type="molecule type" value="Genomic_DNA"/>
</dbReference>
<dbReference type="InterPro" id="IPR028207">
    <property type="entry name" value="DNA_pol_B_palm_palm"/>
</dbReference>
<name>A0A8H8P9K9_9AGAM</name>
<dbReference type="SUPFAM" id="SSF81301">
    <property type="entry name" value="Nucleotidyltransferase"/>
    <property type="match status" value="1"/>
</dbReference>
<organism evidence="2 3">
    <name type="scientific">Rhizoctonia solani</name>
    <dbReference type="NCBI Taxonomy" id="456999"/>
    <lineage>
        <taxon>Eukaryota</taxon>
        <taxon>Fungi</taxon>
        <taxon>Dikarya</taxon>
        <taxon>Basidiomycota</taxon>
        <taxon>Agaricomycotina</taxon>
        <taxon>Agaricomycetes</taxon>
        <taxon>Cantharellales</taxon>
        <taxon>Ceratobasidiaceae</taxon>
        <taxon>Rhizoctonia</taxon>
    </lineage>
</organism>
<sequence length="135" mass="14970">MPRSEAAEIFQRIKAVALNSTPCSTSRLWVAFGELILERVQGKQTCGDVDILMTRPTNDGKSHRGMLLNKLLPVLHSQQLLSHDLAVPDDENDLEAKYMGLCQLHSDTLMRRIGMLGVYATMFAGPEVNVCLQTS</sequence>
<evidence type="ECO:0000259" key="1">
    <source>
        <dbReference type="Pfam" id="PF14792"/>
    </source>
</evidence>
<feature type="domain" description="DNA polymerase beta palm" evidence="1">
    <location>
        <begin position="1"/>
        <end position="116"/>
    </location>
</feature>
<dbReference type="InterPro" id="IPR043519">
    <property type="entry name" value="NT_sf"/>
</dbReference>
<reference evidence="2" key="1">
    <citation type="submission" date="2020-05" db="EMBL/GenBank/DDBJ databases">
        <title>Evolutionary and genomic comparisons of hybrid uninucleate and nonhybrid Rhizoctonia fungi.</title>
        <authorList>
            <person name="Li C."/>
            <person name="Chen X."/>
        </authorList>
    </citation>
    <scope>NUCLEOTIDE SEQUENCE</scope>
    <source>
        <strain evidence="2">AG-1 IA</strain>
    </source>
</reference>
<gene>
    <name evidence="2" type="ORF">RhiXN_11979</name>
</gene>